<sequence length="347" mass="38485">MSSADGLDELERIDVYSHAITSKYRELLLQIGHDNPDGWPEIPEWTPENHIRVMKEPNITTSILSISTPGTYDKSFDTSLTKEITRTTNEELSEICAANPKYFRSPASLPLPSVPDSLAEIDYALDTLGASGFCVLLNANSVYLGDKSLDPMFDKLNQCKAILLMHPTSCKIVSCTRSLDSTTEHAQSGLDITIVNTLQHVPSGLLEYVFDEIRAVVNLLVSGTVTRCPEIKFVMSHAGCVLPPVPEFVAVALQSFFGGTMNSTEMRRLLTESFHFDLAGLPWPDMIHGLLGTVGPDRLVYGSDYCWTPVPMVKRLFEMMDQGANEIWTVDTIKEVYSGNAKRLFDL</sequence>
<dbReference type="GO" id="GO:0016787">
    <property type="term" value="F:hydrolase activity"/>
    <property type="evidence" value="ECO:0007669"/>
    <property type="project" value="InterPro"/>
</dbReference>
<dbReference type="PANTHER" id="PTHR21240:SF29">
    <property type="entry name" value="AMIDOHYDROLASE-RELATED DOMAIN-CONTAINING PROTEIN"/>
    <property type="match status" value="1"/>
</dbReference>
<dbReference type="GO" id="GO:0005829">
    <property type="term" value="C:cytosol"/>
    <property type="evidence" value="ECO:0007669"/>
    <property type="project" value="TreeGrafter"/>
</dbReference>
<dbReference type="GO" id="GO:0046872">
    <property type="term" value="F:metal ion binding"/>
    <property type="evidence" value="ECO:0007669"/>
    <property type="project" value="UniProtKB-KW"/>
</dbReference>
<evidence type="ECO:0000256" key="4">
    <source>
        <dbReference type="ARBA" id="ARBA00022833"/>
    </source>
</evidence>
<keyword evidence="3 8" id="KW-0210">Decarboxylase</keyword>
<dbReference type="GO" id="GO:0047596">
    <property type="term" value="F:6-methylsalicylate decarboxylase activity"/>
    <property type="evidence" value="ECO:0007669"/>
    <property type="project" value="UniProtKB-EC"/>
</dbReference>
<comment type="caution">
    <text evidence="10">The sequence shown here is derived from an EMBL/GenBank/DDBJ whole genome shotgun (WGS) entry which is preliminary data.</text>
</comment>
<keyword evidence="5 8" id="KW-0456">Lyase</keyword>
<dbReference type="SUPFAM" id="SSF51556">
    <property type="entry name" value="Metallo-dependent hydrolases"/>
    <property type="match status" value="1"/>
</dbReference>
<evidence type="ECO:0000256" key="3">
    <source>
        <dbReference type="ARBA" id="ARBA00022793"/>
    </source>
</evidence>
<dbReference type="InterPro" id="IPR032465">
    <property type="entry name" value="ACMSD"/>
</dbReference>
<dbReference type="EC" id="4.1.1.52" evidence="7"/>
<dbReference type="InterPro" id="IPR032466">
    <property type="entry name" value="Metal_Hydrolase"/>
</dbReference>
<proteinExistence type="inferred from homology"/>
<keyword evidence="2" id="KW-0479">Metal-binding</keyword>
<evidence type="ECO:0000259" key="9">
    <source>
        <dbReference type="Pfam" id="PF04909"/>
    </source>
</evidence>
<dbReference type="Pfam" id="PF04909">
    <property type="entry name" value="Amidohydro_2"/>
    <property type="match status" value="1"/>
</dbReference>
<dbReference type="Proteomes" id="UP000664169">
    <property type="component" value="Unassembled WGS sequence"/>
</dbReference>
<accession>A0A8H3F715</accession>
<evidence type="ECO:0000313" key="11">
    <source>
        <dbReference type="Proteomes" id="UP000664169"/>
    </source>
</evidence>
<dbReference type="EMBL" id="CAJPDQ010000014">
    <property type="protein sequence ID" value="CAF9919144.1"/>
    <property type="molecule type" value="Genomic_DNA"/>
</dbReference>
<dbReference type="PANTHER" id="PTHR21240">
    <property type="entry name" value="2-AMINO-3-CARBOXYLMUCONATE-6-SEMIALDEHYDE DECARBOXYLASE"/>
    <property type="match status" value="1"/>
</dbReference>
<evidence type="ECO:0000256" key="2">
    <source>
        <dbReference type="ARBA" id="ARBA00022723"/>
    </source>
</evidence>
<dbReference type="AlphaFoldDB" id="A0A8H3F715"/>
<evidence type="ECO:0000256" key="6">
    <source>
        <dbReference type="ARBA" id="ARBA00036832"/>
    </source>
</evidence>
<dbReference type="GO" id="GO:0019748">
    <property type="term" value="P:secondary metabolic process"/>
    <property type="evidence" value="ECO:0007669"/>
    <property type="project" value="TreeGrafter"/>
</dbReference>
<dbReference type="InterPro" id="IPR006680">
    <property type="entry name" value="Amidohydro-rel"/>
</dbReference>
<feature type="domain" description="Amidohydrolase-related" evidence="9">
    <location>
        <begin position="39"/>
        <end position="347"/>
    </location>
</feature>
<organism evidence="10 11">
    <name type="scientific">Gomphillus americanus</name>
    <dbReference type="NCBI Taxonomy" id="1940652"/>
    <lineage>
        <taxon>Eukaryota</taxon>
        <taxon>Fungi</taxon>
        <taxon>Dikarya</taxon>
        <taxon>Ascomycota</taxon>
        <taxon>Pezizomycotina</taxon>
        <taxon>Lecanoromycetes</taxon>
        <taxon>OSLEUM clade</taxon>
        <taxon>Ostropomycetidae</taxon>
        <taxon>Ostropales</taxon>
        <taxon>Graphidaceae</taxon>
        <taxon>Gomphilloideae</taxon>
        <taxon>Gomphillus</taxon>
    </lineage>
</organism>
<dbReference type="Gene3D" id="3.20.20.140">
    <property type="entry name" value="Metal-dependent hydrolases"/>
    <property type="match status" value="1"/>
</dbReference>
<evidence type="ECO:0000256" key="7">
    <source>
        <dbReference type="ARBA" id="ARBA00038889"/>
    </source>
</evidence>
<gene>
    <name evidence="10" type="ORF">GOMPHAMPRED_001690</name>
</gene>
<evidence type="ECO:0000256" key="1">
    <source>
        <dbReference type="ARBA" id="ARBA00005871"/>
    </source>
</evidence>
<comment type="similarity">
    <text evidence="1">Belongs to the metallo-dependent hydrolases superfamily. ACMSD family.</text>
</comment>
<evidence type="ECO:0000313" key="10">
    <source>
        <dbReference type="EMBL" id="CAF9919144.1"/>
    </source>
</evidence>
<reference evidence="10" key="1">
    <citation type="submission" date="2021-03" db="EMBL/GenBank/DDBJ databases">
        <authorList>
            <person name="Tagirdzhanova G."/>
        </authorList>
    </citation>
    <scope>NUCLEOTIDE SEQUENCE</scope>
</reference>
<dbReference type="OrthoDB" id="2832284at2759"/>
<comment type="catalytic activity">
    <reaction evidence="6">
        <text>6-methylsalicylate + H(+) = 3-methylphenol + CO2</text>
        <dbReference type="Rhea" id="RHEA:23112"/>
        <dbReference type="ChEBI" id="CHEBI:15378"/>
        <dbReference type="ChEBI" id="CHEBI:16526"/>
        <dbReference type="ChEBI" id="CHEBI:17231"/>
        <dbReference type="ChEBI" id="CHEBI:36658"/>
        <dbReference type="EC" id="4.1.1.52"/>
    </reaction>
    <physiologicalReaction direction="left-to-right" evidence="6">
        <dbReference type="Rhea" id="RHEA:23113"/>
    </physiologicalReaction>
</comment>
<name>A0A8H3F715_9LECA</name>
<evidence type="ECO:0000256" key="5">
    <source>
        <dbReference type="ARBA" id="ARBA00023239"/>
    </source>
</evidence>
<protein>
    <recommendedName>
        <fullName evidence="7">6-methylsalicylate decarboxylase</fullName>
        <ecNumber evidence="7">4.1.1.52</ecNumber>
    </recommendedName>
</protein>
<keyword evidence="11" id="KW-1185">Reference proteome</keyword>
<keyword evidence="4" id="KW-0862">Zinc</keyword>
<evidence type="ECO:0000256" key="8">
    <source>
        <dbReference type="RuleBase" id="RU366045"/>
    </source>
</evidence>